<gene>
    <name evidence="1" type="ORF">EZH22_03995</name>
</gene>
<name>A0A974SJT8_9HYPH</name>
<protein>
    <submittedName>
        <fullName evidence="1">Uncharacterized protein</fullName>
    </submittedName>
</protein>
<dbReference type="EMBL" id="CP063362">
    <property type="protein sequence ID" value="QRG07569.1"/>
    <property type="molecule type" value="Genomic_DNA"/>
</dbReference>
<dbReference type="KEGG" id="xdi:EZH22_03995"/>
<evidence type="ECO:0000313" key="2">
    <source>
        <dbReference type="Proteomes" id="UP000596427"/>
    </source>
</evidence>
<organism evidence="1 2">
    <name type="scientific">Xanthobacter dioxanivorans</name>
    <dbReference type="NCBI Taxonomy" id="2528964"/>
    <lineage>
        <taxon>Bacteria</taxon>
        <taxon>Pseudomonadati</taxon>
        <taxon>Pseudomonadota</taxon>
        <taxon>Alphaproteobacteria</taxon>
        <taxon>Hyphomicrobiales</taxon>
        <taxon>Xanthobacteraceae</taxon>
        <taxon>Xanthobacter</taxon>
    </lineage>
</organism>
<dbReference type="Proteomes" id="UP000596427">
    <property type="component" value="Chromosome"/>
</dbReference>
<dbReference type="RefSeq" id="WP_203194485.1">
    <property type="nucleotide sequence ID" value="NZ_CP063362.1"/>
</dbReference>
<dbReference type="AlphaFoldDB" id="A0A974SJT8"/>
<proteinExistence type="predicted"/>
<evidence type="ECO:0000313" key="1">
    <source>
        <dbReference type="EMBL" id="QRG07569.1"/>
    </source>
</evidence>
<keyword evidence="2" id="KW-1185">Reference proteome</keyword>
<accession>A0A974SJT8</accession>
<reference evidence="1 2" key="1">
    <citation type="submission" date="2020-10" db="EMBL/GenBank/DDBJ databases">
        <title>Degradation of 1,4-Dioxane by Xanthobacter sp. YN2, via a Novel Group-2 Soluble Di-Iron Monooxygenase.</title>
        <authorList>
            <person name="Ma F."/>
            <person name="Wang Y."/>
            <person name="Yang J."/>
            <person name="Guo H."/>
            <person name="Su D."/>
            <person name="Yu L."/>
        </authorList>
    </citation>
    <scope>NUCLEOTIDE SEQUENCE [LARGE SCALE GENOMIC DNA]</scope>
    <source>
        <strain evidence="1 2">YN2</strain>
    </source>
</reference>
<sequence>MTVAQLIEALGNMPPEAVVLMENGGGLSLVSALDFVDAQGAGAPAEVILLPNMEE</sequence>